<evidence type="ECO:0000256" key="1">
    <source>
        <dbReference type="SAM" id="Coils"/>
    </source>
</evidence>
<feature type="signal peptide" evidence="2">
    <location>
        <begin position="1"/>
        <end position="25"/>
    </location>
</feature>
<proteinExistence type="predicted"/>
<reference evidence="4 5" key="1">
    <citation type="submission" date="2023-02" db="EMBL/GenBank/DDBJ databases">
        <title>The predominant lactic acid bacteria and yeasts involved in the spontaneous fermentation of millet during the production of the traditional porridge Hausa koko in Ghana.</title>
        <authorList>
            <person name="Atter A."/>
            <person name="Diaz M."/>
        </authorList>
    </citation>
    <scope>NUCLEOTIDE SEQUENCE [LARGE SCALE GENOMIC DNA]</scope>
    <source>
        <strain evidence="4 5">FI11640</strain>
    </source>
</reference>
<dbReference type="RefSeq" id="WP_146995091.1">
    <property type="nucleotide sequence ID" value="NZ_JAQSGJ010000086.1"/>
</dbReference>
<keyword evidence="2" id="KW-0732">Signal</keyword>
<dbReference type="Gene3D" id="1.20.1270.90">
    <property type="entry name" value="AF1782-like"/>
    <property type="match status" value="1"/>
</dbReference>
<sequence>MKKSRKYLGMVAAALLAAAPIAASAVSAVEAPVYAAEQTPTAADVQAIRDALVNEINGGNAQIQEYNDRLAAITSETESAIHAANDAFSAAQIQLPTLGYEQEQAQAALAQALQQKNGLSPLASAEELSQAAQAYQTAFDAAQAASKKLSDAQTTVNNAKENYDQIVATAADTSQTIIDNLDKAEKIVATTQDQLAGFDAAGADAASGAPEKTDTELADKTQAYRDVYHDAFKLAAKLIEADKTKNSADAGAAAGAQDAQDGKAMTDLTDNGPDYQTAYKQAYYAYQKTNGTYEQGYAAGQADAAKGSQEQTGDTFGSKSNAYRTGYHAGFADTRGNILDTNDARIRLQTAIRNGQALIANHASEYTPANIRIFQQALDAATGLLNKDNATIEQLAQAVTDLSTVAATLTKPTQPVTPTYPSTTPAQTVEMLTESPASGIAYVTAQAGIPLYSDKETINQIGRTLAANSSWKIFGQVTNSAGTIVAYNLGGKQYVKASDVTLTNPVTKGTFTVHYSDHPTWGIAVYNGALKVQKIIPAGSRWVTYGKKTINGQDYYNLGGDQFARADYGSWIAD</sequence>
<evidence type="ECO:0000313" key="5">
    <source>
        <dbReference type="Proteomes" id="UP001330016"/>
    </source>
</evidence>
<evidence type="ECO:0000259" key="3">
    <source>
        <dbReference type="Pfam" id="PF03217"/>
    </source>
</evidence>
<dbReference type="Pfam" id="PF03217">
    <property type="entry name" value="SlpA"/>
    <property type="match status" value="1"/>
</dbReference>
<organism evidence="4 5">
    <name type="scientific">Schleiferilactobacillus harbinensis</name>
    <dbReference type="NCBI Taxonomy" id="304207"/>
    <lineage>
        <taxon>Bacteria</taxon>
        <taxon>Bacillati</taxon>
        <taxon>Bacillota</taxon>
        <taxon>Bacilli</taxon>
        <taxon>Lactobacillales</taxon>
        <taxon>Lactobacillaceae</taxon>
        <taxon>Schleiferilactobacillus</taxon>
    </lineage>
</organism>
<keyword evidence="1" id="KW-0175">Coiled coil</keyword>
<feature type="domain" description="S-layer protein C-terminal" evidence="3">
    <location>
        <begin position="534"/>
        <end position="566"/>
    </location>
</feature>
<feature type="coiled-coil region" evidence="1">
    <location>
        <begin position="125"/>
        <end position="169"/>
    </location>
</feature>
<evidence type="ECO:0000313" key="4">
    <source>
        <dbReference type="EMBL" id="MEE6717201.1"/>
    </source>
</evidence>
<dbReference type="EMBL" id="JAQSGK010000086">
    <property type="protein sequence ID" value="MEE6717201.1"/>
    <property type="molecule type" value="Genomic_DNA"/>
</dbReference>
<keyword evidence="5" id="KW-1185">Reference proteome</keyword>
<name>A0ABU7T3M4_9LACO</name>
<gene>
    <name evidence="4" type="ORF">PS435_15275</name>
</gene>
<protein>
    <submittedName>
        <fullName evidence="4">SLAP domain-containing protein</fullName>
    </submittedName>
</protein>
<evidence type="ECO:0000256" key="2">
    <source>
        <dbReference type="SAM" id="SignalP"/>
    </source>
</evidence>
<dbReference type="InterPro" id="IPR024968">
    <property type="entry name" value="SlpA_C_lactobacillus"/>
</dbReference>
<comment type="caution">
    <text evidence="4">The sequence shown here is derived from an EMBL/GenBank/DDBJ whole genome shotgun (WGS) entry which is preliminary data.</text>
</comment>
<accession>A0ABU7T3M4</accession>
<feature type="chain" id="PRO_5046159294" evidence="2">
    <location>
        <begin position="26"/>
        <end position="574"/>
    </location>
</feature>
<dbReference type="Proteomes" id="UP001330016">
    <property type="component" value="Unassembled WGS sequence"/>
</dbReference>